<dbReference type="GO" id="GO:0016783">
    <property type="term" value="F:sulfurtransferase activity"/>
    <property type="evidence" value="ECO:0007669"/>
    <property type="project" value="InterPro"/>
</dbReference>
<dbReference type="GO" id="GO:0004066">
    <property type="term" value="F:asparagine synthase (glutamine-hydrolyzing) activity"/>
    <property type="evidence" value="ECO:0007669"/>
    <property type="project" value="InterPro"/>
</dbReference>
<feature type="active site" description="Nucleophile and sulfur donor" evidence="1">
    <location>
        <position position="181"/>
    </location>
</feature>
<dbReference type="EMBL" id="CYZE01000036">
    <property type="protein sequence ID" value="CUP47775.1"/>
    <property type="molecule type" value="Genomic_DNA"/>
</dbReference>
<evidence type="ECO:0000313" key="3">
    <source>
        <dbReference type="EMBL" id="CUP47775.1"/>
    </source>
</evidence>
<dbReference type="InterPro" id="IPR005232">
    <property type="entry name" value="LarE"/>
</dbReference>
<dbReference type="GO" id="GO:0006529">
    <property type="term" value="P:asparagine biosynthetic process"/>
    <property type="evidence" value="ECO:0007669"/>
    <property type="project" value="InterPro"/>
</dbReference>
<accession>A0A174NP56</accession>
<dbReference type="NCBIfam" id="TIGR00268">
    <property type="entry name" value="ATP-dependent sacrificial sulfur transferase LarE"/>
    <property type="match status" value="1"/>
</dbReference>
<sequence>MTRTEEKKRQLESAMAQYGKEDICLAFSGGVDSSLLLKAASDAARENGTKVYAVTFDSRLHPSCDLEIASRVAKELGGIHEVITVDELEQEEIRHNPVNRCYLCKRHLFQGLRDFAVQRGVRIILDGTNEDDLHVYRPGIQALKELEIISPLAELHITKAEVKELAAEYGISVASRPSTPCMATRIPYDTDIDYGVLEKIAAGEEYLRTVIGGNVRLRLHGDVVRIEVDCSSFERIVALSHELTETLKNMGFLYVTLDLEGFRSGSMDVHIK</sequence>
<dbReference type="InterPro" id="IPR014729">
    <property type="entry name" value="Rossmann-like_a/b/a_fold"/>
</dbReference>
<dbReference type="RefSeq" id="WP_055660885.1">
    <property type="nucleotide sequence ID" value="NZ_CABIXC010000036.1"/>
</dbReference>
<dbReference type="SUPFAM" id="SSF52402">
    <property type="entry name" value="Adenine nucleotide alpha hydrolases-like"/>
    <property type="match status" value="1"/>
</dbReference>
<dbReference type="Proteomes" id="UP000095651">
    <property type="component" value="Unassembled WGS sequence"/>
</dbReference>
<dbReference type="Pfam" id="PF00733">
    <property type="entry name" value="Asn_synthase"/>
    <property type="match status" value="1"/>
</dbReference>
<dbReference type="PANTHER" id="PTHR43169:SF2">
    <property type="entry name" value="NAD_GMP SYNTHASE DOMAIN-CONTAINING PROTEIN"/>
    <property type="match status" value="1"/>
</dbReference>
<gene>
    <name evidence="3" type="ORF">ERS852407_06055</name>
</gene>
<dbReference type="InterPro" id="IPR001962">
    <property type="entry name" value="Asn_synthase"/>
</dbReference>
<evidence type="ECO:0000256" key="1">
    <source>
        <dbReference type="PIRSR" id="PIRSR006661-1"/>
    </source>
</evidence>
<protein>
    <submittedName>
        <fullName evidence="3">Asparagine synthase</fullName>
    </submittedName>
</protein>
<dbReference type="PANTHER" id="PTHR43169">
    <property type="entry name" value="EXSB FAMILY PROTEIN"/>
    <property type="match status" value="1"/>
</dbReference>
<dbReference type="CDD" id="cd01990">
    <property type="entry name" value="LarE-like"/>
    <property type="match status" value="1"/>
</dbReference>
<organism evidence="3 4">
    <name type="scientific">Hungatella hathewayi</name>
    <dbReference type="NCBI Taxonomy" id="154046"/>
    <lineage>
        <taxon>Bacteria</taxon>
        <taxon>Bacillati</taxon>
        <taxon>Bacillota</taxon>
        <taxon>Clostridia</taxon>
        <taxon>Lachnospirales</taxon>
        <taxon>Lachnospiraceae</taxon>
        <taxon>Hungatella</taxon>
    </lineage>
</organism>
<name>A0A174NP56_9FIRM</name>
<proteinExistence type="predicted"/>
<reference evidence="3 4" key="1">
    <citation type="submission" date="2015-09" db="EMBL/GenBank/DDBJ databases">
        <authorList>
            <consortium name="Pathogen Informatics"/>
        </authorList>
    </citation>
    <scope>NUCLEOTIDE SEQUENCE [LARGE SCALE GENOMIC DNA]</scope>
    <source>
        <strain evidence="3 4">2789STDY5608850</strain>
    </source>
</reference>
<dbReference type="InterPro" id="IPR052188">
    <property type="entry name" value="Ni-pincer_cofactor_biosynth"/>
</dbReference>
<dbReference type="AlphaFoldDB" id="A0A174NP56"/>
<dbReference type="Gene3D" id="3.40.50.620">
    <property type="entry name" value="HUPs"/>
    <property type="match status" value="1"/>
</dbReference>
<evidence type="ECO:0000259" key="2">
    <source>
        <dbReference type="Pfam" id="PF00733"/>
    </source>
</evidence>
<dbReference type="PIRSF" id="PIRSF006661">
    <property type="entry name" value="PP-lp_UCP006661"/>
    <property type="match status" value="1"/>
</dbReference>
<evidence type="ECO:0000313" key="4">
    <source>
        <dbReference type="Proteomes" id="UP000095651"/>
    </source>
</evidence>
<feature type="domain" description="Asparagine synthetase" evidence="2">
    <location>
        <begin position="20"/>
        <end position="89"/>
    </location>
</feature>